<evidence type="ECO:0008006" key="3">
    <source>
        <dbReference type="Google" id="ProtNLM"/>
    </source>
</evidence>
<sequence length="125" mass="15058">MHNISKANTKIEMLNKNLNSYLSSIQILKTTIKQTTATIFELKREIWEIVGKLIRNNGKNYEWRKSYIDYINETTIEIHQLILQQNNIQSIMKSYYQTIYAIQIRKLYIQNYIDDLKSNLEFYEI</sequence>
<name>A0A0C2N0R5_THEKT</name>
<comment type="caution">
    <text evidence="1">The sequence shown here is derived from an EMBL/GenBank/DDBJ whole genome shotgun (WGS) entry which is preliminary data.</text>
</comment>
<reference evidence="1 2" key="1">
    <citation type="journal article" date="2014" name="Genome Biol. Evol.">
        <title>The genome of the myxosporean Thelohanellus kitauei shows adaptations to nutrient acquisition within its fish host.</title>
        <authorList>
            <person name="Yang Y."/>
            <person name="Xiong J."/>
            <person name="Zhou Z."/>
            <person name="Huo F."/>
            <person name="Miao W."/>
            <person name="Ran C."/>
            <person name="Liu Y."/>
            <person name="Zhang J."/>
            <person name="Feng J."/>
            <person name="Wang M."/>
            <person name="Wang M."/>
            <person name="Wang L."/>
            <person name="Yao B."/>
        </authorList>
    </citation>
    <scope>NUCLEOTIDE SEQUENCE [LARGE SCALE GENOMIC DNA]</scope>
    <source>
        <strain evidence="1">Wuqing</strain>
    </source>
</reference>
<organism evidence="1 2">
    <name type="scientific">Thelohanellus kitauei</name>
    <name type="common">Myxosporean</name>
    <dbReference type="NCBI Taxonomy" id="669202"/>
    <lineage>
        <taxon>Eukaryota</taxon>
        <taxon>Metazoa</taxon>
        <taxon>Cnidaria</taxon>
        <taxon>Myxozoa</taxon>
        <taxon>Myxosporea</taxon>
        <taxon>Bivalvulida</taxon>
        <taxon>Platysporina</taxon>
        <taxon>Myxobolidae</taxon>
        <taxon>Thelohanellus</taxon>
    </lineage>
</organism>
<evidence type="ECO:0000313" key="1">
    <source>
        <dbReference type="EMBL" id="KII69955.1"/>
    </source>
</evidence>
<keyword evidence="2" id="KW-1185">Reference proteome</keyword>
<gene>
    <name evidence="1" type="ORF">RF11_14204</name>
</gene>
<evidence type="ECO:0000313" key="2">
    <source>
        <dbReference type="Proteomes" id="UP000031668"/>
    </source>
</evidence>
<dbReference type="EMBL" id="JWZT01002251">
    <property type="protein sequence ID" value="KII69955.1"/>
    <property type="molecule type" value="Genomic_DNA"/>
</dbReference>
<accession>A0A0C2N0R5</accession>
<dbReference type="Proteomes" id="UP000031668">
    <property type="component" value="Unassembled WGS sequence"/>
</dbReference>
<proteinExistence type="predicted"/>
<dbReference type="AlphaFoldDB" id="A0A0C2N0R5"/>
<protein>
    <recommendedName>
        <fullName evidence="3">DUF5082 domain-containing protein</fullName>
    </recommendedName>
</protein>